<keyword evidence="2" id="KW-0413">Isomerase</keyword>
<dbReference type="PANTHER" id="PTHR48100">
    <property type="entry name" value="BROAD-SPECIFICITY PHOSPHATASE YOR283W-RELATED"/>
    <property type="match status" value="1"/>
</dbReference>
<dbReference type="InterPro" id="IPR029033">
    <property type="entry name" value="His_PPase_superfam"/>
</dbReference>
<dbReference type="Gene3D" id="3.40.50.1240">
    <property type="entry name" value="Phosphoglycerate mutase-like"/>
    <property type="match status" value="1"/>
</dbReference>
<dbReference type="InterPro" id="IPR001345">
    <property type="entry name" value="PG/BPGM_mutase_AS"/>
</dbReference>
<dbReference type="SUPFAM" id="SSF53254">
    <property type="entry name" value="Phosphoglycerate mutase-like"/>
    <property type="match status" value="1"/>
</dbReference>
<dbReference type="EMBL" id="JAGVWE010000005">
    <property type="protein sequence ID" value="MBS3063397.1"/>
    <property type="molecule type" value="Genomic_DNA"/>
</dbReference>
<feature type="binding site" evidence="4">
    <location>
        <position position="57"/>
    </location>
    <ligand>
        <name>substrate</name>
    </ligand>
</feature>
<dbReference type="GO" id="GO:0016791">
    <property type="term" value="F:phosphatase activity"/>
    <property type="evidence" value="ECO:0007669"/>
    <property type="project" value="TreeGrafter"/>
</dbReference>
<feature type="binding site" evidence="4">
    <location>
        <begin position="7"/>
        <end position="14"/>
    </location>
    <ligand>
        <name>substrate</name>
    </ligand>
</feature>
<dbReference type="Pfam" id="PF00300">
    <property type="entry name" value="His_Phos_1"/>
    <property type="match status" value="1"/>
</dbReference>
<dbReference type="PIRSF" id="PIRSF000709">
    <property type="entry name" value="6PFK_2-Ptase"/>
    <property type="match status" value="1"/>
</dbReference>
<evidence type="ECO:0000256" key="3">
    <source>
        <dbReference type="PIRSR" id="PIRSR613078-1"/>
    </source>
</evidence>
<reference evidence="5" key="1">
    <citation type="submission" date="2021-03" db="EMBL/GenBank/DDBJ databases">
        <authorList>
            <person name="Jaffe A."/>
        </authorList>
    </citation>
    <scope>NUCLEOTIDE SEQUENCE</scope>
    <source>
        <strain evidence="5">RIFCSPLOWO2_01_FULL_58_19</strain>
    </source>
</reference>
<dbReference type="PROSITE" id="PS00175">
    <property type="entry name" value="PG_MUTASE"/>
    <property type="match status" value="1"/>
</dbReference>
<dbReference type="AlphaFoldDB" id="A0A8T4L9Q4"/>
<dbReference type="SMART" id="SM00855">
    <property type="entry name" value="PGAM"/>
    <property type="match status" value="1"/>
</dbReference>
<dbReference type="InterPro" id="IPR050275">
    <property type="entry name" value="PGM_Phosphatase"/>
</dbReference>
<feature type="binding site" evidence="4">
    <location>
        <begin position="81"/>
        <end position="84"/>
    </location>
    <ligand>
        <name>substrate</name>
    </ligand>
</feature>
<evidence type="ECO:0000313" key="5">
    <source>
        <dbReference type="EMBL" id="MBS3063397.1"/>
    </source>
</evidence>
<gene>
    <name evidence="5" type="ORF">J4203_05995</name>
</gene>
<feature type="active site" description="Proton donor/acceptor" evidence="3">
    <location>
        <position position="81"/>
    </location>
</feature>
<protein>
    <submittedName>
        <fullName evidence="5">Histidine phosphatase family protein</fullName>
    </submittedName>
</protein>
<dbReference type="InterPro" id="IPR013078">
    <property type="entry name" value="His_Pase_superF_clade-1"/>
</dbReference>
<proteinExistence type="predicted"/>
<dbReference type="GO" id="GO:0005737">
    <property type="term" value="C:cytoplasm"/>
    <property type="evidence" value="ECO:0007669"/>
    <property type="project" value="TreeGrafter"/>
</dbReference>
<evidence type="ECO:0000256" key="1">
    <source>
        <dbReference type="ARBA" id="ARBA00023152"/>
    </source>
</evidence>
<dbReference type="CDD" id="cd07067">
    <property type="entry name" value="HP_PGM_like"/>
    <property type="match status" value="1"/>
</dbReference>
<dbReference type="PANTHER" id="PTHR48100:SF1">
    <property type="entry name" value="HISTIDINE PHOSPHATASE FAMILY PROTEIN-RELATED"/>
    <property type="match status" value="1"/>
</dbReference>
<evidence type="ECO:0000256" key="4">
    <source>
        <dbReference type="PIRSR" id="PIRSR613078-2"/>
    </source>
</evidence>
<reference evidence="5" key="2">
    <citation type="submission" date="2021-05" db="EMBL/GenBank/DDBJ databases">
        <title>Protein family content uncovers lineage relationships and bacterial pathway maintenance mechanisms in DPANN archaea.</title>
        <authorList>
            <person name="Castelle C.J."/>
            <person name="Meheust R."/>
            <person name="Jaffe A.L."/>
            <person name="Seitz K."/>
            <person name="Gong X."/>
            <person name="Baker B.J."/>
            <person name="Banfield J.F."/>
        </authorList>
    </citation>
    <scope>NUCLEOTIDE SEQUENCE</scope>
    <source>
        <strain evidence="5">RIFCSPLOWO2_01_FULL_58_19</strain>
    </source>
</reference>
<evidence type="ECO:0000313" key="6">
    <source>
        <dbReference type="Proteomes" id="UP000678237"/>
    </source>
</evidence>
<feature type="active site" description="Tele-phosphohistidine intermediate" evidence="3">
    <location>
        <position position="8"/>
    </location>
</feature>
<keyword evidence="1" id="KW-0324">Glycolysis</keyword>
<dbReference type="Proteomes" id="UP000678237">
    <property type="component" value="Unassembled WGS sequence"/>
</dbReference>
<comment type="caution">
    <text evidence="5">The sequence shown here is derived from an EMBL/GenBank/DDBJ whole genome shotgun (WGS) entry which is preliminary data.</text>
</comment>
<accession>A0A8T4L9Q4</accession>
<evidence type="ECO:0000256" key="2">
    <source>
        <dbReference type="ARBA" id="ARBA00023235"/>
    </source>
</evidence>
<sequence>MKLILARHGQTQWNREKRLQGRRDSPLTSVGQSQARLLARLAVREKPIAVVSSDLQRAVSTASLATKQLGVKLLKKHALREIGYGRLEGLALAEIEESFPGVWPRRQKDRFRFRVPGGENYVDVAQRLKPFCSWLANRFGDETVLVVGHGNTNRVLMGLLLRYPHRKWLDIHQPNYVVYFLEVKNGRVRRLEHLTLGHHRKQAGLYKVKWWQ</sequence>
<organism evidence="5 6">
    <name type="scientific">Candidatus Iainarchaeum sp</name>
    <dbReference type="NCBI Taxonomy" id="3101447"/>
    <lineage>
        <taxon>Archaea</taxon>
        <taxon>Candidatus Iainarchaeota</taxon>
        <taxon>Candidatus Iainarchaeia</taxon>
        <taxon>Candidatus Iainarchaeales</taxon>
        <taxon>Candidatus Iainarchaeaceae</taxon>
        <taxon>Candidatus Iainarchaeum</taxon>
    </lineage>
</organism>
<name>A0A8T4L9Q4_9ARCH</name>